<keyword evidence="1" id="KW-0863">Zinc-finger</keyword>
<proteinExistence type="predicted"/>
<evidence type="ECO:0000256" key="1">
    <source>
        <dbReference type="PROSITE-ProRule" id="PRU00325"/>
    </source>
</evidence>
<dbReference type="AlphaFoldDB" id="A0AAV2I472"/>
<evidence type="ECO:0000313" key="4">
    <source>
        <dbReference type="Proteomes" id="UP001497497"/>
    </source>
</evidence>
<protein>
    <recommendedName>
        <fullName evidence="2">SWIM-type domain-containing protein</fullName>
    </recommendedName>
</protein>
<name>A0AAV2I472_LYMST</name>
<evidence type="ECO:0000259" key="2">
    <source>
        <dbReference type="PROSITE" id="PS50966"/>
    </source>
</evidence>
<feature type="non-terminal residue" evidence="3">
    <location>
        <position position="1"/>
    </location>
</feature>
<reference evidence="3 4" key="1">
    <citation type="submission" date="2024-04" db="EMBL/GenBank/DDBJ databases">
        <authorList>
            <consortium name="Genoscope - CEA"/>
            <person name="William W."/>
        </authorList>
    </citation>
    <scope>NUCLEOTIDE SEQUENCE [LARGE SCALE GENOMIC DNA]</scope>
</reference>
<dbReference type="PROSITE" id="PS50966">
    <property type="entry name" value="ZF_SWIM"/>
    <property type="match status" value="1"/>
</dbReference>
<feature type="domain" description="SWIM-type" evidence="2">
    <location>
        <begin position="2"/>
        <end position="44"/>
    </location>
</feature>
<dbReference type="Proteomes" id="UP001497497">
    <property type="component" value="Unassembled WGS sequence"/>
</dbReference>
<dbReference type="EMBL" id="CAXITT010000402">
    <property type="protein sequence ID" value="CAL1540831.1"/>
    <property type="molecule type" value="Genomic_DNA"/>
</dbReference>
<accession>A0AAV2I472</accession>
<gene>
    <name evidence="3" type="ORF">GSLYS_00014480001</name>
</gene>
<keyword evidence="1" id="KW-0862">Zinc</keyword>
<keyword evidence="4" id="KW-1185">Reference proteome</keyword>
<comment type="caution">
    <text evidence="3">The sequence shown here is derived from an EMBL/GenBank/DDBJ whole genome shotgun (WGS) entry which is preliminary data.</text>
</comment>
<dbReference type="InterPro" id="IPR007527">
    <property type="entry name" value="Znf_SWIM"/>
</dbReference>
<sequence length="154" mass="17255">TYLLSSTTSGSSQCDCTIHFCSCDFFMKFCLPCRHIFALRSELCLPRYHCGIECFKSTAVSSSVISYDHHNITHEVLPARKASTPESRYHITKGITKAIGSFFPLLGEQAFQYAVSHLERVFTLIKADRPVAVIDLSEGDIILPTQPLYSELKT</sequence>
<dbReference type="GO" id="GO:0008270">
    <property type="term" value="F:zinc ion binding"/>
    <property type="evidence" value="ECO:0007669"/>
    <property type="project" value="UniProtKB-KW"/>
</dbReference>
<evidence type="ECO:0000313" key="3">
    <source>
        <dbReference type="EMBL" id="CAL1540831.1"/>
    </source>
</evidence>
<keyword evidence="1" id="KW-0479">Metal-binding</keyword>
<organism evidence="3 4">
    <name type="scientific">Lymnaea stagnalis</name>
    <name type="common">Great pond snail</name>
    <name type="synonym">Helix stagnalis</name>
    <dbReference type="NCBI Taxonomy" id="6523"/>
    <lineage>
        <taxon>Eukaryota</taxon>
        <taxon>Metazoa</taxon>
        <taxon>Spiralia</taxon>
        <taxon>Lophotrochozoa</taxon>
        <taxon>Mollusca</taxon>
        <taxon>Gastropoda</taxon>
        <taxon>Heterobranchia</taxon>
        <taxon>Euthyneura</taxon>
        <taxon>Panpulmonata</taxon>
        <taxon>Hygrophila</taxon>
        <taxon>Lymnaeoidea</taxon>
        <taxon>Lymnaeidae</taxon>
        <taxon>Lymnaea</taxon>
    </lineage>
</organism>